<dbReference type="AlphaFoldDB" id="A0A0B1NZR7"/>
<feature type="transmembrane region" description="Helical" evidence="9">
    <location>
        <begin position="225"/>
        <end position="243"/>
    </location>
</feature>
<gene>
    <name evidence="11" type="ORF">EV44_g5854</name>
</gene>
<sequence>MEYPAGQGGHRRRRSCQMGNIDANNIARSKITTTRQNNYRSLSKSRMETDSTDLEQLPEDGTRNEDVVMNYLSDDGPHYDEEVGLIDKGRKRKKMRTRRKINAQSDSRVGATETHTPKVANYLVVRRLIVNGMLITLWYTFSLFISIYNKWMFDPTHLDFHFPLFTTCLHMVVQFFLSFLVLCIMPQFRPQHEPNLHKISKATDPEEEMPQEAEKSWISLMSTKYYLTHIGPCGIATGLDIGLGNMSLKFISLTFYTMCKSSSLAFILFFAFLFRLEPPSTRLVLIIAVMTLGVLMMVAGETKFSPLGFILVILAAFFSGFRWGLTQILLLTNPATSNPFSSIFFLAPVMFLGLFLLAIPIEGLSNLSAGYQVLIEKNGLILGTSLLLFPGTIAFCMTASEFALLQRTSVVTLSIAGIFKEIVTITSAGLVFKDQLTSINILGLIITLIAIISYNYIKIRQMHHQALKEVPEVRILESNIDKDDYTYDFDADADADNSDDDLENANGSGNSEFLLNGSKTTKSK</sequence>
<evidence type="ECO:0000256" key="5">
    <source>
        <dbReference type="ARBA" id="ARBA00022692"/>
    </source>
</evidence>
<comment type="subcellular location">
    <subcellularLocation>
        <location evidence="2">Endoplasmic reticulum membrane</location>
        <topology evidence="2">Multi-pass membrane protein</topology>
    </subcellularLocation>
</comment>
<keyword evidence="6 9" id="KW-1133">Transmembrane helix</keyword>
<comment type="subunit">
    <text evidence="4">Homooligomer.</text>
</comment>
<evidence type="ECO:0000256" key="9">
    <source>
        <dbReference type="SAM" id="Phobius"/>
    </source>
</evidence>
<dbReference type="Proteomes" id="UP000030854">
    <property type="component" value="Unassembled WGS sequence"/>
</dbReference>
<protein>
    <submittedName>
        <fullName evidence="11">Putative triose-phosphate transporter</fullName>
    </submittedName>
</protein>
<feature type="transmembrane region" description="Helical" evidence="9">
    <location>
        <begin position="255"/>
        <end position="276"/>
    </location>
</feature>
<evidence type="ECO:0000256" key="1">
    <source>
        <dbReference type="ARBA" id="ARBA00003420"/>
    </source>
</evidence>
<dbReference type="OrthoDB" id="18894at2759"/>
<comment type="caution">
    <text evidence="11">The sequence shown here is derived from an EMBL/GenBank/DDBJ whole genome shotgun (WGS) entry which is preliminary data.</text>
</comment>
<dbReference type="HOGENOM" id="CLU_022332_4_0_1"/>
<reference evidence="11 12" key="1">
    <citation type="journal article" date="2014" name="BMC Genomics">
        <title>Adaptive genomic structural variation in the grape powdery mildew pathogen, Erysiphe necator.</title>
        <authorList>
            <person name="Jones L."/>
            <person name="Riaz S."/>
            <person name="Morales-Cruz A."/>
            <person name="Amrine K.C."/>
            <person name="McGuire B."/>
            <person name="Gubler W.D."/>
            <person name="Walker M.A."/>
            <person name="Cantu D."/>
        </authorList>
    </citation>
    <scope>NUCLEOTIDE SEQUENCE [LARGE SCALE GENOMIC DNA]</scope>
    <source>
        <strain evidence="12">c</strain>
    </source>
</reference>
<feature type="transmembrane region" description="Helical" evidence="9">
    <location>
        <begin position="343"/>
        <end position="361"/>
    </location>
</feature>
<feature type="region of interest" description="Disordered" evidence="8">
    <location>
        <begin position="35"/>
        <end position="56"/>
    </location>
</feature>
<name>A0A0B1NZR7_UNCNE</name>
<dbReference type="OMA" id="PWRSEES"/>
<evidence type="ECO:0000256" key="6">
    <source>
        <dbReference type="ARBA" id="ARBA00022989"/>
    </source>
</evidence>
<comment type="similarity">
    <text evidence="3">Belongs to the TPT transporter family. SLC35D subfamily.</text>
</comment>
<dbReference type="InterPro" id="IPR050186">
    <property type="entry name" value="TPT_transporter"/>
</dbReference>
<feature type="transmembrane region" description="Helical" evidence="9">
    <location>
        <begin position="381"/>
        <end position="404"/>
    </location>
</feature>
<evidence type="ECO:0000259" key="10">
    <source>
        <dbReference type="Pfam" id="PF03151"/>
    </source>
</evidence>
<keyword evidence="5 9" id="KW-0812">Transmembrane</keyword>
<comment type="function">
    <text evidence="1">Involved in the import of GDP-mannose from the cytoplasm into the Golgi lumen.</text>
</comment>
<dbReference type="InterPro" id="IPR004853">
    <property type="entry name" value="Sugar_P_trans_dom"/>
</dbReference>
<dbReference type="GO" id="GO:0005789">
    <property type="term" value="C:endoplasmic reticulum membrane"/>
    <property type="evidence" value="ECO:0007669"/>
    <property type="project" value="UniProtKB-SubCell"/>
</dbReference>
<organism evidence="11 12">
    <name type="scientific">Uncinula necator</name>
    <name type="common">Grape powdery mildew</name>
    <dbReference type="NCBI Taxonomy" id="52586"/>
    <lineage>
        <taxon>Eukaryota</taxon>
        <taxon>Fungi</taxon>
        <taxon>Dikarya</taxon>
        <taxon>Ascomycota</taxon>
        <taxon>Pezizomycotina</taxon>
        <taxon>Leotiomycetes</taxon>
        <taxon>Erysiphales</taxon>
        <taxon>Erysiphaceae</taxon>
        <taxon>Erysiphe</taxon>
    </lineage>
</organism>
<feature type="transmembrane region" description="Helical" evidence="9">
    <location>
        <begin position="438"/>
        <end position="457"/>
    </location>
</feature>
<dbReference type="EMBL" id="JNVN01005266">
    <property type="protein sequence ID" value="KHJ30079.1"/>
    <property type="molecule type" value="Genomic_DNA"/>
</dbReference>
<feature type="transmembrane region" description="Helical" evidence="9">
    <location>
        <begin position="283"/>
        <end position="300"/>
    </location>
</feature>
<evidence type="ECO:0000256" key="7">
    <source>
        <dbReference type="ARBA" id="ARBA00023136"/>
    </source>
</evidence>
<keyword evidence="7 9" id="KW-0472">Membrane</keyword>
<feature type="compositionally biased region" description="Acidic residues" evidence="8">
    <location>
        <begin position="491"/>
        <end position="503"/>
    </location>
</feature>
<feature type="transmembrane region" description="Helical" evidence="9">
    <location>
        <begin position="306"/>
        <end position="331"/>
    </location>
</feature>
<evidence type="ECO:0000313" key="11">
    <source>
        <dbReference type="EMBL" id="KHJ30079.1"/>
    </source>
</evidence>
<feature type="transmembrane region" description="Helical" evidence="9">
    <location>
        <begin position="160"/>
        <end position="184"/>
    </location>
</feature>
<feature type="compositionally biased region" description="Polar residues" evidence="8">
    <location>
        <begin position="507"/>
        <end position="524"/>
    </location>
</feature>
<feature type="compositionally biased region" description="Polar residues" evidence="8">
    <location>
        <begin position="35"/>
        <end position="44"/>
    </location>
</feature>
<dbReference type="STRING" id="52586.A0A0B1NZR7"/>
<dbReference type="Pfam" id="PF03151">
    <property type="entry name" value="TPT"/>
    <property type="match status" value="1"/>
</dbReference>
<feature type="domain" description="Sugar phosphate transporter" evidence="10">
    <location>
        <begin position="132"/>
        <end position="455"/>
    </location>
</feature>
<keyword evidence="12" id="KW-1185">Reference proteome</keyword>
<feature type="region of interest" description="Disordered" evidence="8">
    <location>
        <begin position="491"/>
        <end position="524"/>
    </location>
</feature>
<dbReference type="PANTHER" id="PTHR11132">
    <property type="entry name" value="SOLUTE CARRIER FAMILY 35"/>
    <property type="match status" value="1"/>
</dbReference>
<evidence type="ECO:0000256" key="8">
    <source>
        <dbReference type="SAM" id="MobiDB-lite"/>
    </source>
</evidence>
<accession>A0A0B1NZR7</accession>
<evidence type="ECO:0000256" key="3">
    <source>
        <dbReference type="ARBA" id="ARBA00010425"/>
    </source>
</evidence>
<evidence type="ECO:0000256" key="4">
    <source>
        <dbReference type="ARBA" id="ARBA00011182"/>
    </source>
</evidence>
<evidence type="ECO:0000256" key="2">
    <source>
        <dbReference type="ARBA" id="ARBA00004477"/>
    </source>
</evidence>
<evidence type="ECO:0000313" key="12">
    <source>
        <dbReference type="Proteomes" id="UP000030854"/>
    </source>
</evidence>
<feature type="transmembrane region" description="Helical" evidence="9">
    <location>
        <begin position="128"/>
        <end position="148"/>
    </location>
</feature>
<proteinExistence type="inferred from homology"/>
<feature type="transmembrane region" description="Helical" evidence="9">
    <location>
        <begin position="411"/>
        <end position="432"/>
    </location>
</feature>